<gene>
    <name evidence="2" type="ORF">C2E21_5685</name>
</gene>
<evidence type="ECO:0000313" key="2">
    <source>
        <dbReference type="EMBL" id="PRW50933.1"/>
    </source>
</evidence>
<evidence type="ECO:0000313" key="3">
    <source>
        <dbReference type="Proteomes" id="UP000239899"/>
    </source>
</evidence>
<keyword evidence="3" id="KW-1185">Reference proteome</keyword>
<keyword evidence="1" id="KW-0732">Signal</keyword>
<feature type="signal peptide" evidence="1">
    <location>
        <begin position="1"/>
        <end position="23"/>
    </location>
</feature>
<organism evidence="2 3">
    <name type="scientific">Chlorella sorokiniana</name>
    <name type="common">Freshwater green alga</name>
    <dbReference type="NCBI Taxonomy" id="3076"/>
    <lineage>
        <taxon>Eukaryota</taxon>
        <taxon>Viridiplantae</taxon>
        <taxon>Chlorophyta</taxon>
        <taxon>core chlorophytes</taxon>
        <taxon>Trebouxiophyceae</taxon>
        <taxon>Chlorellales</taxon>
        <taxon>Chlorellaceae</taxon>
        <taxon>Chlorella clade</taxon>
        <taxon>Chlorella</taxon>
    </lineage>
</organism>
<feature type="chain" id="PRO_5015113389" evidence="1">
    <location>
        <begin position="24"/>
        <end position="253"/>
    </location>
</feature>
<dbReference type="EMBL" id="LHPG02000010">
    <property type="protein sequence ID" value="PRW50933.1"/>
    <property type="molecule type" value="Genomic_DNA"/>
</dbReference>
<sequence length="253" mass="25536">MRGAAELTLLLALLCGGCALGQARRLADQCSDLSILYEELPQASDILRVIEELGVFRGGITPGTTMLLPSNEAAASLPQDLQLPFKLDTLASAMPALGPEVKWRIVSTIMYHVSTVGALNGTQLAQRGDLPTVLEGASLLATDNQPVSAWAVTDGSGRKALPVAGPSPTALETCGAAVYVIDTAMLPAPELYAVPKTTVAQAVDALAVVKVEALAAQAQAEAQALAAAAAAAPAPAPADDAAVVGEAAPAPAA</sequence>
<reference evidence="2 3" key="1">
    <citation type="journal article" date="2018" name="Plant J.">
        <title>Genome sequences of Chlorella sorokiniana UTEX 1602 and Micractinium conductrix SAG 241.80: implications to maltose excretion by a green alga.</title>
        <authorList>
            <person name="Arriola M.B."/>
            <person name="Velmurugan N."/>
            <person name="Zhang Y."/>
            <person name="Plunkett M.H."/>
            <person name="Hondzo H."/>
            <person name="Barney B.M."/>
        </authorList>
    </citation>
    <scope>NUCLEOTIDE SEQUENCE [LARGE SCALE GENOMIC DNA]</scope>
    <source>
        <strain evidence="3">UTEX 1602</strain>
    </source>
</reference>
<name>A0A2P6TNN8_CHLSO</name>
<proteinExistence type="predicted"/>
<dbReference type="Proteomes" id="UP000239899">
    <property type="component" value="Unassembled WGS sequence"/>
</dbReference>
<protein>
    <submittedName>
        <fullName evidence="2">50S ribosomal L25</fullName>
    </submittedName>
</protein>
<evidence type="ECO:0000256" key="1">
    <source>
        <dbReference type="SAM" id="SignalP"/>
    </source>
</evidence>
<comment type="caution">
    <text evidence="2">The sequence shown here is derived from an EMBL/GenBank/DDBJ whole genome shotgun (WGS) entry which is preliminary data.</text>
</comment>
<dbReference type="AlphaFoldDB" id="A0A2P6TNN8"/>
<accession>A0A2P6TNN8</accession>